<reference evidence="1" key="1">
    <citation type="submission" date="2018-10" db="EMBL/GenBank/DDBJ databases">
        <authorList>
            <consortium name="GenomeTrakr network: Whole genome sequencing for foodborne pathogen traceback"/>
        </authorList>
    </citation>
    <scope>NUCLEOTIDE SEQUENCE</scope>
    <source>
        <strain evidence="1">FDA00013435</strain>
    </source>
</reference>
<evidence type="ECO:0000313" key="1">
    <source>
        <dbReference type="EMBL" id="EBZ6052480.1"/>
    </source>
</evidence>
<name>A0A5X3P1D3_SALET</name>
<dbReference type="AlphaFoldDB" id="A0A5X3P1D3"/>
<sequence length="63" mass="6897">MKRVYPCAAWRIFCGSSPRIGNSLVKPDPLFVIVLQRQSTDSWGAVVETKSPHIPAGSIPAFL</sequence>
<organism evidence="1">
    <name type="scientific">Salmonella enterica subsp. enterica serovar Weslaco</name>
    <dbReference type="NCBI Taxonomy" id="1243597"/>
    <lineage>
        <taxon>Bacteria</taxon>
        <taxon>Pseudomonadati</taxon>
        <taxon>Pseudomonadota</taxon>
        <taxon>Gammaproteobacteria</taxon>
        <taxon>Enterobacterales</taxon>
        <taxon>Enterobacteriaceae</taxon>
        <taxon>Salmonella</taxon>
    </lineage>
</organism>
<accession>A0A5X3P1D3</accession>
<protein>
    <submittedName>
        <fullName evidence="1">Uncharacterized protein</fullName>
    </submittedName>
</protein>
<dbReference type="EMBL" id="AAHRRA010000012">
    <property type="protein sequence ID" value="EBZ6052480.1"/>
    <property type="molecule type" value="Genomic_DNA"/>
</dbReference>
<comment type="caution">
    <text evidence="1">The sequence shown here is derived from an EMBL/GenBank/DDBJ whole genome shotgun (WGS) entry which is preliminary data.</text>
</comment>
<proteinExistence type="predicted"/>
<gene>
    <name evidence="1" type="ORF">D2118_13550</name>
</gene>